<dbReference type="CDD" id="cd11386">
    <property type="entry name" value="MCP_signal"/>
    <property type="match status" value="1"/>
</dbReference>
<evidence type="ECO:0000256" key="1">
    <source>
        <dbReference type="ARBA" id="ARBA00023224"/>
    </source>
</evidence>
<evidence type="ECO:0000256" key="3">
    <source>
        <dbReference type="PROSITE-ProRule" id="PRU00284"/>
    </source>
</evidence>
<organism evidence="7 8">
    <name type="scientific">Geotalea uraniireducens</name>
    <dbReference type="NCBI Taxonomy" id="351604"/>
    <lineage>
        <taxon>Bacteria</taxon>
        <taxon>Pseudomonadati</taxon>
        <taxon>Thermodesulfobacteriota</taxon>
        <taxon>Desulfuromonadia</taxon>
        <taxon>Geobacterales</taxon>
        <taxon>Geobacteraceae</taxon>
        <taxon>Geotalea</taxon>
    </lineage>
</organism>
<dbReference type="PROSITE" id="PS50885">
    <property type="entry name" value="HAMP"/>
    <property type="match status" value="1"/>
</dbReference>
<feature type="transmembrane region" description="Helical" evidence="4">
    <location>
        <begin position="44"/>
        <end position="63"/>
    </location>
</feature>
<dbReference type="PANTHER" id="PTHR32089">
    <property type="entry name" value="METHYL-ACCEPTING CHEMOTAXIS PROTEIN MCPB"/>
    <property type="match status" value="1"/>
</dbReference>
<comment type="similarity">
    <text evidence="2">Belongs to the methyl-accepting chemotaxis (MCP) protein family.</text>
</comment>
<dbReference type="PROSITE" id="PS50111">
    <property type="entry name" value="CHEMOTAXIS_TRANSDUC_2"/>
    <property type="match status" value="1"/>
</dbReference>
<proteinExistence type="inferred from homology"/>
<dbReference type="InterPro" id="IPR004089">
    <property type="entry name" value="MCPsignal_dom"/>
</dbReference>
<gene>
    <name evidence="7" type="primary">mcp40H-10</name>
    <name evidence="7" type="ORF">GURASL_08950</name>
</gene>
<keyword evidence="1 3" id="KW-0807">Transducer</keyword>
<dbReference type="PANTHER" id="PTHR32089:SF112">
    <property type="entry name" value="LYSOZYME-LIKE PROTEIN-RELATED"/>
    <property type="match status" value="1"/>
</dbReference>
<reference evidence="7 8" key="1">
    <citation type="submission" date="2022-12" db="EMBL/GenBank/DDBJ databases">
        <title>Polyphasic characterization of Geotalea uranireducens NIT-SL11 newly isolated from a complex of sewage sludge and microbially reduced graphene oxide.</title>
        <authorList>
            <person name="Xie L."/>
            <person name="Yoshida N."/>
            <person name="Meng L."/>
        </authorList>
    </citation>
    <scope>NUCLEOTIDE SEQUENCE [LARGE SCALE GENOMIC DNA]</scope>
    <source>
        <strain evidence="7 8">NIT-SL11</strain>
    </source>
</reference>
<feature type="domain" description="HAMP" evidence="6">
    <location>
        <begin position="63"/>
        <end position="115"/>
    </location>
</feature>
<dbReference type="RefSeq" id="WP_282002141.1">
    <property type="nucleotide sequence ID" value="NZ_AP027151.1"/>
</dbReference>
<evidence type="ECO:0000256" key="4">
    <source>
        <dbReference type="SAM" id="Phobius"/>
    </source>
</evidence>
<evidence type="ECO:0000259" key="6">
    <source>
        <dbReference type="PROSITE" id="PS50885"/>
    </source>
</evidence>
<dbReference type="SUPFAM" id="SSF58104">
    <property type="entry name" value="Methyl-accepting chemotaxis protein (MCP) signaling domain"/>
    <property type="match status" value="1"/>
</dbReference>
<keyword evidence="8" id="KW-1185">Reference proteome</keyword>
<dbReference type="Pfam" id="PF00015">
    <property type="entry name" value="MCPsignal"/>
    <property type="match status" value="1"/>
</dbReference>
<dbReference type="SMART" id="SM00304">
    <property type="entry name" value="HAMP"/>
    <property type="match status" value="1"/>
</dbReference>
<dbReference type="EMBL" id="AP027151">
    <property type="protein sequence ID" value="BDV41972.1"/>
    <property type="molecule type" value="Genomic_DNA"/>
</dbReference>
<protein>
    <submittedName>
        <fullName evidence="7">Methyl-accepting chemotaxis protein</fullName>
    </submittedName>
</protein>
<accession>A0ABN6VRL9</accession>
<name>A0ABN6VRL9_9BACT</name>
<evidence type="ECO:0000313" key="8">
    <source>
        <dbReference type="Proteomes" id="UP001317705"/>
    </source>
</evidence>
<feature type="transmembrane region" description="Helical" evidence="4">
    <location>
        <begin position="17"/>
        <end position="38"/>
    </location>
</feature>
<dbReference type="InterPro" id="IPR003660">
    <property type="entry name" value="HAMP_dom"/>
</dbReference>
<keyword evidence="4" id="KW-0812">Transmembrane</keyword>
<feature type="domain" description="Methyl-accepting transducer" evidence="5">
    <location>
        <begin position="120"/>
        <end position="356"/>
    </location>
</feature>
<keyword evidence="4" id="KW-0472">Membrane</keyword>
<sequence>MQTLWNYYLNFSIKTRLTTLCVCYSICIVAAALTAQSASPLIKFGAPALFIVAGGIFGWINIWSINRPIQRAIGYLETMAGGDLSETVTVLRKNEFSKMFTAMRHLQESMRGIIAGIQQTAGELAGASDQLRATSAQIVEGTEHASEQSDSITTAVDEMASVSIAISHNCQQMAAKAASTDDATRSGETTIFSMTAMMEAIERMVIDTTEAVKALGVNSERIGDIVVAIEDIADQTNLLALNAAIEAARAGDQGRGFAVVADEVRNLAERTTSSTHEIQSIIGTLQRDVRNVMGLMEQSATSVRSGARDAQLSSQAIGTIKDQITPLIEHVSQVATAAEEQSATSTSITESMRRISQVIHDATGGAHQTEDAAAELARSAAAMQQLANRFKLQG</sequence>
<dbReference type="Pfam" id="PF00672">
    <property type="entry name" value="HAMP"/>
    <property type="match status" value="1"/>
</dbReference>
<keyword evidence="4" id="KW-1133">Transmembrane helix</keyword>
<dbReference type="SMART" id="SM00283">
    <property type="entry name" value="MA"/>
    <property type="match status" value="1"/>
</dbReference>
<evidence type="ECO:0000259" key="5">
    <source>
        <dbReference type="PROSITE" id="PS50111"/>
    </source>
</evidence>
<dbReference type="Proteomes" id="UP001317705">
    <property type="component" value="Chromosome"/>
</dbReference>
<evidence type="ECO:0000313" key="7">
    <source>
        <dbReference type="EMBL" id="BDV41972.1"/>
    </source>
</evidence>
<dbReference type="Gene3D" id="1.10.287.950">
    <property type="entry name" value="Methyl-accepting chemotaxis protein"/>
    <property type="match status" value="1"/>
</dbReference>
<evidence type="ECO:0000256" key="2">
    <source>
        <dbReference type="ARBA" id="ARBA00029447"/>
    </source>
</evidence>